<proteinExistence type="predicted"/>
<organism evidence="1 2">
    <name type="scientific">Saltatorellus ferox</name>
    <dbReference type="NCBI Taxonomy" id="2528018"/>
    <lineage>
        <taxon>Bacteria</taxon>
        <taxon>Pseudomonadati</taxon>
        <taxon>Planctomycetota</taxon>
        <taxon>Planctomycetia</taxon>
        <taxon>Planctomycetia incertae sedis</taxon>
        <taxon>Saltatorellus</taxon>
    </lineage>
</organism>
<dbReference type="RefSeq" id="WP_419191257.1">
    <property type="nucleotide sequence ID" value="NZ_CP036434.1"/>
</dbReference>
<evidence type="ECO:0000313" key="2">
    <source>
        <dbReference type="Proteomes" id="UP000320390"/>
    </source>
</evidence>
<evidence type="ECO:0000313" key="1">
    <source>
        <dbReference type="EMBL" id="QDV06795.1"/>
    </source>
</evidence>
<sequence length="619" mass="68293">MTPAADSRLENGALERGAMGAVRRELLDPLHRVLDWMLRQRDERTGALVCAEHGIEHTGKSAGAMVLAIELARHATGDERARLIEVVRSQGERLVARLEREPDSTCFTFRPGRHDAYNCSNSVIDGGACSDALATAVLELGDELSEDQRERFRHAAVLHAQTYLRYAIVDKGVPAQCAWAMTGAAQAYRVSGHEVLQLVCRVGAERLREQQRGDGSFPYHPTEWGAAHPGAADASAYYQSRVTAFTSFALEAAFGEEAGRALDVGFESGIEFLHGLLGPDGIKTGAVEAKPWYWTGSYEVASHPFDIAALSQEWRRTRAPRAASALRASWRAWLHHLGADGKLISHDSRYGGAVDGPIRRAKSYQCPFFWAAHACWIARSLPELEAAFAEPQGPITHESSVRHFRDVDLARIETPDVVAWVRGHRPPGNAFHGSPSGGGLLRVFYRPSGRNLFLADRFGRRPFAAWSGAQGVPSWGRGWRAGSADLRFSGWLMRNRWRTGNTLKEKSAAFALPIQALKGGVLDFGSSVVSSSFDRGSWLEVQDDEVRLAGPFARPDGTPVGGRVERVYRGTPDGVEIIERCVDRSGIRNLWFRAPIHAVMLEEFQDHVRYRFGDLHAES</sequence>
<reference evidence="1 2" key="1">
    <citation type="submission" date="2019-02" db="EMBL/GenBank/DDBJ databases">
        <title>Deep-cultivation of Planctomycetes and their phenomic and genomic characterization uncovers novel biology.</title>
        <authorList>
            <person name="Wiegand S."/>
            <person name="Jogler M."/>
            <person name="Boedeker C."/>
            <person name="Pinto D."/>
            <person name="Vollmers J."/>
            <person name="Rivas-Marin E."/>
            <person name="Kohn T."/>
            <person name="Peeters S.H."/>
            <person name="Heuer A."/>
            <person name="Rast P."/>
            <person name="Oberbeckmann S."/>
            <person name="Bunk B."/>
            <person name="Jeske O."/>
            <person name="Meyerdierks A."/>
            <person name="Storesund J.E."/>
            <person name="Kallscheuer N."/>
            <person name="Luecker S."/>
            <person name="Lage O.M."/>
            <person name="Pohl T."/>
            <person name="Merkel B.J."/>
            <person name="Hornburger P."/>
            <person name="Mueller R.-W."/>
            <person name="Bruemmer F."/>
            <person name="Labrenz M."/>
            <person name="Spormann A.M."/>
            <person name="Op den Camp H."/>
            <person name="Overmann J."/>
            <person name="Amann R."/>
            <person name="Jetten M.S.M."/>
            <person name="Mascher T."/>
            <person name="Medema M.H."/>
            <person name="Devos D.P."/>
            <person name="Kaster A.-K."/>
            <person name="Ovreas L."/>
            <person name="Rohde M."/>
            <person name="Galperin M.Y."/>
            <person name="Jogler C."/>
        </authorList>
    </citation>
    <scope>NUCLEOTIDE SEQUENCE [LARGE SCALE GENOMIC DNA]</scope>
    <source>
        <strain evidence="1 2">Poly30</strain>
    </source>
</reference>
<name>A0A518ERX0_9BACT</name>
<dbReference type="Proteomes" id="UP000320390">
    <property type="component" value="Chromosome"/>
</dbReference>
<keyword evidence="2" id="KW-1185">Reference proteome</keyword>
<accession>A0A518ERX0</accession>
<gene>
    <name evidence="1" type="ORF">Poly30_23100</name>
</gene>
<protein>
    <submittedName>
        <fullName evidence="1">Uncharacterized protein</fullName>
    </submittedName>
</protein>
<dbReference type="AlphaFoldDB" id="A0A518ERX0"/>
<dbReference type="EMBL" id="CP036434">
    <property type="protein sequence ID" value="QDV06795.1"/>
    <property type="molecule type" value="Genomic_DNA"/>
</dbReference>